<sequence>MCPTLQEIESDHLESVESIGGYRYRKKPYPSQQYDRQYLAQKFGSAQSTPQSQNSYQSSLKYQLLPFQQQQQQSAIIGKLTIFGGPDEAVGDKKHGVLA</sequence>
<proteinExistence type="predicted"/>
<evidence type="ECO:0000313" key="1">
    <source>
        <dbReference type="EMBL" id="RDY06210.1"/>
    </source>
</evidence>
<gene>
    <name evidence="1" type="ORF">CR513_09853</name>
</gene>
<feature type="non-terminal residue" evidence="1">
    <location>
        <position position="1"/>
    </location>
</feature>
<reference evidence="1" key="1">
    <citation type="submission" date="2018-05" db="EMBL/GenBank/DDBJ databases">
        <title>Draft genome of Mucuna pruriens seed.</title>
        <authorList>
            <person name="Nnadi N.E."/>
            <person name="Vos R."/>
            <person name="Hasami M.H."/>
            <person name="Devisetty U.K."/>
            <person name="Aguiy J.C."/>
        </authorList>
    </citation>
    <scope>NUCLEOTIDE SEQUENCE [LARGE SCALE GENOMIC DNA]</scope>
    <source>
        <strain evidence="1">JCA_2017</strain>
    </source>
</reference>
<organism evidence="1 2">
    <name type="scientific">Mucuna pruriens</name>
    <name type="common">Velvet bean</name>
    <name type="synonym">Dolichos pruriens</name>
    <dbReference type="NCBI Taxonomy" id="157652"/>
    <lineage>
        <taxon>Eukaryota</taxon>
        <taxon>Viridiplantae</taxon>
        <taxon>Streptophyta</taxon>
        <taxon>Embryophyta</taxon>
        <taxon>Tracheophyta</taxon>
        <taxon>Spermatophyta</taxon>
        <taxon>Magnoliopsida</taxon>
        <taxon>eudicotyledons</taxon>
        <taxon>Gunneridae</taxon>
        <taxon>Pentapetalae</taxon>
        <taxon>rosids</taxon>
        <taxon>fabids</taxon>
        <taxon>Fabales</taxon>
        <taxon>Fabaceae</taxon>
        <taxon>Papilionoideae</taxon>
        <taxon>50 kb inversion clade</taxon>
        <taxon>NPAAA clade</taxon>
        <taxon>indigoferoid/millettioid clade</taxon>
        <taxon>Phaseoleae</taxon>
        <taxon>Mucuna</taxon>
    </lineage>
</organism>
<accession>A0A371HTV0</accession>
<keyword evidence="2" id="KW-1185">Reference proteome</keyword>
<dbReference type="AlphaFoldDB" id="A0A371HTV0"/>
<protein>
    <submittedName>
        <fullName evidence="1">Uncharacterized protein</fullName>
    </submittedName>
</protein>
<dbReference type="Proteomes" id="UP000257109">
    <property type="component" value="Unassembled WGS sequence"/>
</dbReference>
<name>A0A371HTV0_MUCPR</name>
<dbReference type="EMBL" id="QJKJ01001727">
    <property type="protein sequence ID" value="RDY06210.1"/>
    <property type="molecule type" value="Genomic_DNA"/>
</dbReference>
<comment type="caution">
    <text evidence="1">The sequence shown here is derived from an EMBL/GenBank/DDBJ whole genome shotgun (WGS) entry which is preliminary data.</text>
</comment>
<evidence type="ECO:0000313" key="2">
    <source>
        <dbReference type="Proteomes" id="UP000257109"/>
    </source>
</evidence>